<dbReference type="Proteomes" id="UP000814243">
    <property type="component" value="Unassembled WGS sequence"/>
</dbReference>
<evidence type="ECO:0000256" key="1">
    <source>
        <dbReference type="RuleBase" id="RU363034"/>
    </source>
</evidence>
<dbReference type="PROSITE" id="PS00134">
    <property type="entry name" value="TRYPSIN_HIS"/>
    <property type="match status" value="1"/>
</dbReference>
<dbReference type="InterPro" id="IPR009003">
    <property type="entry name" value="Peptidase_S1_PA"/>
</dbReference>
<name>A0A922SAX5_SPOEX</name>
<dbReference type="InterPro" id="IPR001254">
    <property type="entry name" value="Trypsin_dom"/>
</dbReference>
<sequence>MALLGYGEDVISAQWLCGGSLISDRFILTAAHCLSETVMVLSKKSLKNSGLTDPLAAFTGDSGGPLQVKSQFSKCQHTIIGVTSYGRACGYAGEAGMYTRVFHYVPWIESVVWPGRD</sequence>
<dbReference type="EMBL" id="JACEFF010000816">
    <property type="protein sequence ID" value="KAH9630589.1"/>
    <property type="molecule type" value="Genomic_DNA"/>
</dbReference>
<dbReference type="InterPro" id="IPR051333">
    <property type="entry name" value="CLIP_Serine_Protease"/>
</dbReference>
<reference evidence="3" key="1">
    <citation type="journal article" date="2021" name="G3 (Bethesda)">
        <title>Genome and transcriptome analysis of the beet armyworm Spodoptera exigua reveals targets for pest control. .</title>
        <authorList>
            <person name="Simon S."/>
            <person name="Breeschoten T."/>
            <person name="Jansen H.J."/>
            <person name="Dirks R.P."/>
            <person name="Schranz M.E."/>
            <person name="Ros V.I.D."/>
        </authorList>
    </citation>
    <scope>NUCLEOTIDE SEQUENCE</scope>
    <source>
        <strain evidence="3">TB_SE_WUR_2020</strain>
    </source>
</reference>
<organism evidence="3 4">
    <name type="scientific">Spodoptera exigua</name>
    <name type="common">Beet armyworm</name>
    <name type="synonym">Noctua fulgens</name>
    <dbReference type="NCBI Taxonomy" id="7107"/>
    <lineage>
        <taxon>Eukaryota</taxon>
        <taxon>Metazoa</taxon>
        <taxon>Ecdysozoa</taxon>
        <taxon>Arthropoda</taxon>
        <taxon>Hexapoda</taxon>
        <taxon>Insecta</taxon>
        <taxon>Pterygota</taxon>
        <taxon>Neoptera</taxon>
        <taxon>Endopterygota</taxon>
        <taxon>Lepidoptera</taxon>
        <taxon>Glossata</taxon>
        <taxon>Ditrysia</taxon>
        <taxon>Noctuoidea</taxon>
        <taxon>Noctuidae</taxon>
        <taxon>Amphipyrinae</taxon>
        <taxon>Spodoptera</taxon>
    </lineage>
</organism>
<dbReference type="PANTHER" id="PTHR24260">
    <property type="match status" value="1"/>
</dbReference>
<dbReference type="PANTHER" id="PTHR24260:SF147">
    <property type="entry name" value="EG:BACR7A4.3 PROTEIN-RELATED"/>
    <property type="match status" value="1"/>
</dbReference>
<dbReference type="InterPro" id="IPR033116">
    <property type="entry name" value="TRYPSIN_SER"/>
</dbReference>
<evidence type="ECO:0000313" key="3">
    <source>
        <dbReference type="EMBL" id="KAH9630589.1"/>
    </source>
</evidence>
<evidence type="ECO:0000259" key="2">
    <source>
        <dbReference type="PROSITE" id="PS50240"/>
    </source>
</evidence>
<dbReference type="Gene3D" id="2.40.10.10">
    <property type="entry name" value="Trypsin-like serine proteases"/>
    <property type="match status" value="2"/>
</dbReference>
<keyword evidence="1" id="KW-0378">Hydrolase</keyword>
<dbReference type="Pfam" id="PF00089">
    <property type="entry name" value="Trypsin"/>
    <property type="match status" value="2"/>
</dbReference>
<gene>
    <name evidence="3" type="ORF">HF086_016093</name>
</gene>
<dbReference type="GO" id="GO:0004252">
    <property type="term" value="F:serine-type endopeptidase activity"/>
    <property type="evidence" value="ECO:0007669"/>
    <property type="project" value="InterPro"/>
</dbReference>
<proteinExistence type="predicted"/>
<dbReference type="PROSITE" id="PS50240">
    <property type="entry name" value="TRYPSIN_DOM"/>
    <property type="match status" value="1"/>
</dbReference>
<evidence type="ECO:0000313" key="4">
    <source>
        <dbReference type="Proteomes" id="UP000814243"/>
    </source>
</evidence>
<comment type="caution">
    <text evidence="3">The sequence shown here is derived from an EMBL/GenBank/DDBJ whole genome shotgun (WGS) entry which is preliminary data.</text>
</comment>
<dbReference type="SUPFAM" id="SSF50494">
    <property type="entry name" value="Trypsin-like serine proteases"/>
    <property type="match status" value="1"/>
</dbReference>
<accession>A0A922SAX5</accession>
<protein>
    <recommendedName>
        <fullName evidence="2">Peptidase S1 domain-containing protein</fullName>
    </recommendedName>
</protein>
<dbReference type="InterPro" id="IPR043504">
    <property type="entry name" value="Peptidase_S1_PA_chymotrypsin"/>
</dbReference>
<dbReference type="GO" id="GO:0006508">
    <property type="term" value="P:proteolysis"/>
    <property type="evidence" value="ECO:0007669"/>
    <property type="project" value="UniProtKB-KW"/>
</dbReference>
<dbReference type="AlphaFoldDB" id="A0A922SAX5"/>
<keyword evidence="1" id="KW-0645">Protease</keyword>
<keyword evidence="1" id="KW-0720">Serine protease</keyword>
<dbReference type="PROSITE" id="PS00135">
    <property type="entry name" value="TRYPSIN_SER"/>
    <property type="match status" value="1"/>
</dbReference>
<dbReference type="InterPro" id="IPR018114">
    <property type="entry name" value="TRYPSIN_HIS"/>
</dbReference>
<feature type="domain" description="Peptidase S1" evidence="2">
    <location>
        <begin position="1"/>
        <end position="113"/>
    </location>
</feature>